<gene>
    <name evidence="1" type="ORF">F4821DRAFT_257286</name>
</gene>
<evidence type="ECO:0000313" key="2">
    <source>
        <dbReference type="Proteomes" id="UP001497680"/>
    </source>
</evidence>
<accession>A0ACC0D9D4</accession>
<dbReference type="Proteomes" id="UP001497680">
    <property type="component" value="Unassembled WGS sequence"/>
</dbReference>
<keyword evidence="2" id="KW-1185">Reference proteome</keyword>
<dbReference type="EMBL" id="MU394297">
    <property type="protein sequence ID" value="KAI6089135.1"/>
    <property type="molecule type" value="Genomic_DNA"/>
</dbReference>
<organism evidence="1 2">
    <name type="scientific">Hypoxylon rubiginosum</name>
    <dbReference type="NCBI Taxonomy" id="110542"/>
    <lineage>
        <taxon>Eukaryota</taxon>
        <taxon>Fungi</taxon>
        <taxon>Dikarya</taxon>
        <taxon>Ascomycota</taxon>
        <taxon>Pezizomycotina</taxon>
        <taxon>Sordariomycetes</taxon>
        <taxon>Xylariomycetidae</taxon>
        <taxon>Xylariales</taxon>
        <taxon>Hypoxylaceae</taxon>
        <taxon>Hypoxylon</taxon>
    </lineage>
</organism>
<name>A0ACC0D9D4_9PEZI</name>
<reference evidence="1 2" key="1">
    <citation type="journal article" date="2022" name="New Phytol.">
        <title>Ecological generalism drives hyperdiversity of secondary metabolite gene clusters in xylarialean endophytes.</title>
        <authorList>
            <person name="Franco M.E.E."/>
            <person name="Wisecaver J.H."/>
            <person name="Arnold A.E."/>
            <person name="Ju Y.M."/>
            <person name="Slot J.C."/>
            <person name="Ahrendt S."/>
            <person name="Moore L.P."/>
            <person name="Eastman K.E."/>
            <person name="Scott K."/>
            <person name="Konkel Z."/>
            <person name="Mondo S.J."/>
            <person name="Kuo A."/>
            <person name="Hayes R.D."/>
            <person name="Haridas S."/>
            <person name="Andreopoulos B."/>
            <person name="Riley R."/>
            <person name="LaButti K."/>
            <person name="Pangilinan J."/>
            <person name="Lipzen A."/>
            <person name="Amirebrahimi M."/>
            <person name="Yan J."/>
            <person name="Adam C."/>
            <person name="Keymanesh K."/>
            <person name="Ng V."/>
            <person name="Louie K."/>
            <person name="Northen T."/>
            <person name="Drula E."/>
            <person name="Henrissat B."/>
            <person name="Hsieh H.M."/>
            <person name="Youens-Clark K."/>
            <person name="Lutzoni F."/>
            <person name="Miadlikowska J."/>
            <person name="Eastwood D.C."/>
            <person name="Hamelin R.C."/>
            <person name="Grigoriev I.V."/>
            <person name="U'Ren J.M."/>
        </authorList>
    </citation>
    <scope>NUCLEOTIDE SEQUENCE [LARGE SCALE GENOMIC DNA]</scope>
    <source>
        <strain evidence="1 2">ER1909</strain>
    </source>
</reference>
<evidence type="ECO:0000313" key="1">
    <source>
        <dbReference type="EMBL" id="KAI6089135.1"/>
    </source>
</evidence>
<sequence length="212" mass="22499">MPVPSASASLNQTRTSSTGSSSSTTTGTASASPTCTAAASDESIENGDFENGLSPWSVDLVDIMSTHYGTDQPGADGSCNAFHVRMRRNSQSDDLRANLRLVSPMVAAPPSSRWTVSFWVRWATGDQDSYLNLFANYAVAHRVDATSSNWTRVAFPYTTGEDRNLQLVFSFVLGAASANEVWIDKVAMEVLGDVTSTSMGPVLAAATNSAGR</sequence>
<comment type="caution">
    <text evidence="1">The sequence shown here is derived from an EMBL/GenBank/DDBJ whole genome shotgun (WGS) entry which is preliminary data.</text>
</comment>
<proteinExistence type="predicted"/>
<protein>
    <submittedName>
        <fullName evidence="1">Uncharacterized protein</fullName>
    </submittedName>
</protein>